<keyword evidence="1" id="KW-0472">Membrane</keyword>
<organism evidence="2 3">
    <name type="scientific">Flammeovirga yaeyamensis</name>
    <dbReference type="NCBI Taxonomy" id="367791"/>
    <lineage>
        <taxon>Bacteria</taxon>
        <taxon>Pseudomonadati</taxon>
        <taxon>Bacteroidota</taxon>
        <taxon>Cytophagia</taxon>
        <taxon>Cytophagales</taxon>
        <taxon>Flammeovirgaceae</taxon>
        <taxon>Flammeovirga</taxon>
    </lineage>
</organism>
<dbReference type="EMBL" id="CP076133">
    <property type="protein sequence ID" value="QWG05020.1"/>
    <property type="molecule type" value="Genomic_DNA"/>
</dbReference>
<proteinExistence type="predicted"/>
<keyword evidence="3" id="KW-1185">Reference proteome</keyword>
<sequence>MKNLKIHINKIPILTKSSKWADFLVFGVASIIIIILLPIILIVGLYSFLNKLFSKKSDFNPYDWNTEINNEFLEIKWKYCEAEKLPKVLSEKLEENNIGKYASSKDSDFFDGYFTDFRQEIIEGVFVQKVELNSDEKEIIKMPLYFYEFESGQTKEIQDFKEYSLDLKGGADEFMIYGFGNDEEIQITIKRD</sequence>
<keyword evidence="1" id="KW-1133">Transmembrane helix</keyword>
<gene>
    <name evidence="2" type="ORF">KMW28_21595</name>
</gene>
<dbReference type="KEGG" id="fya:KMW28_21595"/>
<protein>
    <submittedName>
        <fullName evidence="2">Uncharacterized protein</fullName>
    </submittedName>
</protein>
<reference evidence="2 3" key="1">
    <citation type="submission" date="2021-05" db="EMBL/GenBank/DDBJ databases">
        <title>Comparative genomic studies on the polysaccharide-degrading batcterial strains of the Flammeovirga genus.</title>
        <authorList>
            <person name="Zewei F."/>
            <person name="Zheng Z."/>
            <person name="Yu L."/>
            <person name="Ruyue G."/>
            <person name="Yanhong M."/>
            <person name="Yuanyuan C."/>
            <person name="Jingyan G."/>
            <person name="Wenjun H."/>
        </authorList>
    </citation>
    <scope>NUCLEOTIDE SEQUENCE [LARGE SCALE GENOMIC DNA]</scope>
    <source>
        <strain evidence="2 3">NBRC:100898</strain>
    </source>
</reference>
<dbReference type="Proteomes" id="UP000678679">
    <property type="component" value="Chromosome 2"/>
</dbReference>
<evidence type="ECO:0000256" key="1">
    <source>
        <dbReference type="SAM" id="Phobius"/>
    </source>
</evidence>
<name>A0AAX1NC32_9BACT</name>
<accession>A0AAX1NC32</accession>
<evidence type="ECO:0000313" key="2">
    <source>
        <dbReference type="EMBL" id="QWG05020.1"/>
    </source>
</evidence>
<dbReference type="RefSeq" id="WP_169662292.1">
    <property type="nucleotide sequence ID" value="NZ_CP076133.1"/>
</dbReference>
<feature type="transmembrane region" description="Helical" evidence="1">
    <location>
        <begin position="21"/>
        <end position="49"/>
    </location>
</feature>
<keyword evidence="1" id="KW-0812">Transmembrane</keyword>
<evidence type="ECO:0000313" key="3">
    <source>
        <dbReference type="Proteomes" id="UP000678679"/>
    </source>
</evidence>
<dbReference type="AlphaFoldDB" id="A0AAX1NC32"/>